<dbReference type="GO" id="GO:0005694">
    <property type="term" value="C:chromosome"/>
    <property type="evidence" value="ECO:0007669"/>
    <property type="project" value="TreeGrafter"/>
</dbReference>
<dbReference type="InterPro" id="IPR003115">
    <property type="entry name" value="ParB_N"/>
</dbReference>
<protein>
    <submittedName>
        <fullName evidence="2">Chromosome (Plasmid) partitioning protein ParB</fullName>
    </submittedName>
</protein>
<dbReference type="eggNOG" id="COG1196">
    <property type="taxonomic scope" value="Bacteria"/>
</dbReference>
<gene>
    <name evidence="2" type="ORF">Acaty_c1930</name>
</gene>
<sequence>MTTLSAPELAQATITDISVGQRFRQDLGDIGALAQSIQKFGLLQPIGVDERYRLIFGQRRLAACRLLGWETIPIKILRIDSLIEGEFEENSIRKDFSVSERVAIAKAIEEQLAGRHGGDRRSKDFQNGKISGLKEVGETRDIVAERSGFGCGKTYESARNAVEQGIPDLVEILDDGLVSIHTAARIADLDEQDQVEIVEAIQAGEKPTDALRAVADPAWSDEWYTPDYILDAARAVLGDIDLDPASCAAANEAVQAKRFFAKEQDGLQQAWRGKVWLNPPYSYPQILDFCEALVQRYADGSVTEAIVLVNSGTETQWGQMLLSHGSAACFPASRLKFRRPEGKSGLPSQGQMLVYFGPHVDRFKTVFLSIGAVMYGVQRGISRLEDVA</sequence>
<name>A0A059ZSI9_ACICK</name>
<dbReference type="InterPro" id="IPR050336">
    <property type="entry name" value="Chromosome_partition/occlusion"/>
</dbReference>
<organism evidence="2 3">
    <name type="scientific">Acidithiobacillus caldus (strain ATCC 51756 / DSM 8584 / KU)</name>
    <dbReference type="NCBI Taxonomy" id="637389"/>
    <lineage>
        <taxon>Bacteria</taxon>
        <taxon>Pseudomonadati</taxon>
        <taxon>Pseudomonadota</taxon>
        <taxon>Acidithiobacillia</taxon>
        <taxon>Acidithiobacillales</taxon>
        <taxon>Acidithiobacillaceae</taxon>
        <taxon>Acidithiobacillus</taxon>
    </lineage>
</organism>
<dbReference type="InterPro" id="IPR008593">
    <property type="entry name" value="Dam_MeTrfase"/>
</dbReference>
<dbReference type="InterPro" id="IPR036086">
    <property type="entry name" value="ParB/Sulfiredoxin_sf"/>
</dbReference>
<dbReference type="GO" id="GO:0009307">
    <property type="term" value="P:DNA restriction-modification system"/>
    <property type="evidence" value="ECO:0007669"/>
    <property type="project" value="InterPro"/>
</dbReference>
<dbReference type="SMART" id="SM00470">
    <property type="entry name" value="ParB"/>
    <property type="match status" value="1"/>
</dbReference>
<dbReference type="Gene3D" id="3.90.1530.30">
    <property type="match status" value="1"/>
</dbReference>
<dbReference type="SUPFAM" id="SSF110849">
    <property type="entry name" value="ParB/Sulfiredoxin"/>
    <property type="match status" value="1"/>
</dbReference>
<evidence type="ECO:0000313" key="2">
    <source>
        <dbReference type="EMBL" id="AIA55789.1"/>
    </source>
</evidence>
<feature type="domain" description="ParB-like N-terminal" evidence="1">
    <location>
        <begin position="10"/>
        <end position="91"/>
    </location>
</feature>
<dbReference type="PANTHER" id="PTHR33375:SF1">
    <property type="entry name" value="CHROMOSOME-PARTITIONING PROTEIN PARB-RELATED"/>
    <property type="match status" value="1"/>
</dbReference>
<evidence type="ECO:0000259" key="1">
    <source>
        <dbReference type="SMART" id="SM00470"/>
    </source>
</evidence>
<dbReference type="EMBL" id="CP005986">
    <property type="protein sequence ID" value="AIA55789.1"/>
    <property type="molecule type" value="Genomic_DNA"/>
</dbReference>
<dbReference type="Proteomes" id="UP000005522">
    <property type="component" value="Chromosome"/>
</dbReference>
<dbReference type="GO" id="GO:0007059">
    <property type="term" value="P:chromosome segregation"/>
    <property type="evidence" value="ECO:0007669"/>
    <property type="project" value="TreeGrafter"/>
</dbReference>
<dbReference type="AlphaFoldDB" id="A0A059ZSI9"/>
<dbReference type="HOGENOM" id="CLU_711020_0_0_6"/>
<evidence type="ECO:0000313" key="3">
    <source>
        <dbReference type="Proteomes" id="UP000005522"/>
    </source>
</evidence>
<dbReference type="RefSeq" id="WP_004873073.1">
    <property type="nucleotide sequence ID" value="NZ_CP005986.1"/>
</dbReference>
<proteinExistence type="predicted"/>
<reference evidence="2 3" key="1">
    <citation type="journal article" date="2009" name="J. Bacteriol.">
        <title>Draft genome sequence of the extremely acidophilic bacterium Acidithiobacillus caldus ATCC 51756 reveals metabolic versatility in the genus Acidithiobacillus.</title>
        <authorList>
            <person name="Valdes J."/>
            <person name="Quatrini R."/>
            <person name="Hallberg K."/>
            <person name="Dopson M."/>
            <person name="Valenzuela P.D."/>
            <person name="Holmes D.S."/>
        </authorList>
    </citation>
    <scope>NUCLEOTIDE SEQUENCE [LARGE SCALE GENOMIC DNA]</scope>
    <source>
        <strain evidence="3">ATCC 51756 / DSM 8584 / KU</strain>
    </source>
</reference>
<dbReference type="Pfam" id="PF02195">
    <property type="entry name" value="ParB_N"/>
    <property type="match status" value="1"/>
</dbReference>
<dbReference type="GO" id="GO:0045881">
    <property type="term" value="P:positive regulation of sporulation resulting in formation of a cellular spore"/>
    <property type="evidence" value="ECO:0007669"/>
    <property type="project" value="TreeGrafter"/>
</dbReference>
<dbReference type="GO" id="GO:0009007">
    <property type="term" value="F:site-specific DNA-methyltransferase (adenine-specific) activity"/>
    <property type="evidence" value="ECO:0007669"/>
    <property type="project" value="InterPro"/>
</dbReference>
<dbReference type="eggNOG" id="COG1475">
    <property type="taxonomic scope" value="Bacteria"/>
</dbReference>
<dbReference type="PANTHER" id="PTHR33375">
    <property type="entry name" value="CHROMOSOME-PARTITIONING PROTEIN PARB-RELATED"/>
    <property type="match status" value="1"/>
</dbReference>
<dbReference type="KEGG" id="acz:Acaty_c1930"/>
<dbReference type="GO" id="GO:0003677">
    <property type="term" value="F:DNA binding"/>
    <property type="evidence" value="ECO:0007669"/>
    <property type="project" value="InterPro"/>
</dbReference>
<accession>A0A059ZSI9</accession>
<dbReference type="CDD" id="cd16410">
    <property type="entry name" value="ParB_N_like"/>
    <property type="match status" value="1"/>
</dbReference>
<dbReference type="Pfam" id="PF05869">
    <property type="entry name" value="Dam"/>
    <property type="match status" value="1"/>
</dbReference>